<dbReference type="SUPFAM" id="SSF56219">
    <property type="entry name" value="DNase I-like"/>
    <property type="match status" value="1"/>
</dbReference>
<accession>A0AAV9M1D5</accession>
<name>A0AAV9M1D5_9SOLN</name>
<dbReference type="Proteomes" id="UP001311915">
    <property type="component" value="Unassembled WGS sequence"/>
</dbReference>
<protein>
    <submittedName>
        <fullName evidence="1">Uncharacterized protein</fullName>
    </submittedName>
</protein>
<keyword evidence="2" id="KW-1185">Reference proteome</keyword>
<organism evidence="1 2">
    <name type="scientific">Solanum pinnatisectum</name>
    <name type="common">tansyleaf nightshade</name>
    <dbReference type="NCBI Taxonomy" id="50273"/>
    <lineage>
        <taxon>Eukaryota</taxon>
        <taxon>Viridiplantae</taxon>
        <taxon>Streptophyta</taxon>
        <taxon>Embryophyta</taxon>
        <taxon>Tracheophyta</taxon>
        <taxon>Spermatophyta</taxon>
        <taxon>Magnoliopsida</taxon>
        <taxon>eudicotyledons</taxon>
        <taxon>Gunneridae</taxon>
        <taxon>Pentapetalae</taxon>
        <taxon>asterids</taxon>
        <taxon>lamiids</taxon>
        <taxon>Solanales</taxon>
        <taxon>Solanaceae</taxon>
        <taxon>Solanoideae</taxon>
        <taxon>Solaneae</taxon>
        <taxon>Solanum</taxon>
    </lineage>
</organism>
<gene>
    <name evidence="1" type="ORF">R3W88_024709</name>
</gene>
<proteinExistence type="predicted"/>
<evidence type="ECO:0000313" key="1">
    <source>
        <dbReference type="EMBL" id="KAK4731721.1"/>
    </source>
</evidence>
<comment type="caution">
    <text evidence="1">The sequence shown here is derived from an EMBL/GenBank/DDBJ whole genome shotgun (WGS) entry which is preliminary data.</text>
</comment>
<evidence type="ECO:0000313" key="2">
    <source>
        <dbReference type="Proteomes" id="UP001311915"/>
    </source>
</evidence>
<reference evidence="1 2" key="1">
    <citation type="submission" date="2023-10" db="EMBL/GenBank/DDBJ databases">
        <title>Genome-Wide Identification Analysis in wild type Solanum Pinnatisectum Reveals Some Genes Defensing Phytophthora Infestans.</title>
        <authorList>
            <person name="Sun C."/>
        </authorList>
    </citation>
    <scope>NUCLEOTIDE SEQUENCE [LARGE SCALE GENOMIC DNA]</scope>
    <source>
        <strain evidence="1">LQN</strain>
        <tissue evidence="1">Leaf</tissue>
    </source>
</reference>
<dbReference type="Gene3D" id="3.60.10.10">
    <property type="entry name" value="Endonuclease/exonuclease/phosphatase"/>
    <property type="match status" value="1"/>
</dbReference>
<dbReference type="EMBL" id="JAWPEI010000003">
    <property type="protein sequence ID" value="KAK4731721.1"/>
    <property type="molecule type" value="Genomic_DNA"/>
</dbReference>
<sequence length="105" mass="12698">MNLISWNVRGMNKAYKHREFNAFLGQHSIGLIAIYERRVQENKTQRVITKFGRRWSWCHNYRCSDRNRIWILWDPNHIDFTVEVMTAQYIHGKKLSNCVQLNCNK</sequence>
<dbReference type="AlphaFoldDB" id="A0AAV9M1D5"/>
<dbReference type="InterPro" id="IPR036691">
    <property type="entry name" value="Endo/exonu/phosph_ase_sf"/>
</dbReference>